<keyword evidence="3" id="KW-0808">Transferase</keyword>
<evidence type="ECO:0000313" key="14">
    <source>
        <dbReference type="Proteomes" id="UP000757232"/>
    </source>
</evidence>
<dbReference type="PANTHER" id="PTHR43847">
    <property type="entry name" value="BLL3993 PROTEIN"/>
    <property type="match status" value="1"/>
</dbReference>
<keyword evidence="11" id="KW-1208">Phospholipid metabolism</keyword>
<evidence type="ECO:0000256" key="3">
    <source>
        <dbReference type="ARBA" id="ARBA00022603"/>
    </source>
</evidence>
<sequence length="225" mass="24470">MYIAGIHISNDRLTEGIVTSSLLFSVATTLYTNQKTMKDAAEKGGPVKSLPTTRIGKLITPIHAAAIFIPPVTYLIAVPLNGGVQPGFISRFALPKVHLNDTAINVLRVVGVVGLAVGWKLLTSARDALGQSFHFIGVREKPKIVSTGPYAVVRHPLYSSALAQQLAFSVMFWNYIPLASFAVIAAAFVVKIPIEESLIETDPVVGPEYVEYKKKVAYRLIPKVW</sequence>
<dbReference type="AlphaFoldDB" id="A0A9Q5HS30"/>
<reference evidence="13" key="1">
    <citation type="submission" date="2016-06" db="EMBL/GenBank/DDBJ databases">
        <title>Draft Genome sequence of the fungus Inonotus baumii.</title>
        <authorList>
            <person name="Zhu H."/>
            <person name="Lin W."/>
        </authorList>
    </citation>
    <scope>NUCLEOTIDE SEQUENCE</scope>
    <source>
        <strain evidence="13">821</strain>
    </source>
</reference>
<dbReference type="InterPro" id="IPR007318">
    <property type="entry name" value="Phopholipid_MeTrfase"/>
</dbReference>
<comment type="subcellular location">
    <subcellularLocation>
        <location evidence="1">Endomembrane system</location>
        <topology evidence="1">Multi-pass membrane protein</topology>
    </subcellularLocation>
</comment>
<dbReference type="GO" id="GO:0008654">
    <property type="term" value="P:phospholipid biosynthetic process"/>
    <property type="evidence" value="ECO:0007669"/>
    <property type="project" value="UniProtKB-KW"/>
</dbReference>
<keyword evidence="5 12" id="KW-0812">Transmembrane</keyword>
<evidence type="ECO:0000256" key="2">
    <source>
        <dbReference type="ARBA" id="ARBA00022516"/>
    </source>
</evidence>
<gene>
    <name evidence="13" type="ORF">A7U60_g7912</name>
</gene>
<dbReference type="Pfam" id="PF04191">
    <property type="entry name" value="PEMT"/>
    <property type="match status" value="1"/>
</dbReference>
<evidence type="ECO:0000256" key="5">
    <source>
        <dbReference type="ARBA" id="ARBA00022692"/>
    </source>
</evidence>
<dbReference type="InterPro" id="IPR052527">
    <property type="entry name" value="Metal_cation-efflux_comp"/>
</dbReference>
<keyword evidence="2" id="KW-0444">Lipid biosynthesis</keyword>
<protein>
    <recommendedName>
        <fullName evidence="15">Protein-S-isoprenylcysteine O-methyltransferase</fullName>
    </recommendedName>
</protein>
<keyword evidence="8" id="KW-0443">Lipid metabolism</keyword>
<accession>A0A9Q5HS30</accession>
<evidence type="ECO:0000256" key="4">
    <source>
        <dbReference type="ARBA" id="ARBA00022691"/>
    </source>
</evidence>
<dbReference type="OrthoDB" id="422086at2759"/>
<evidence type="ECO:0000256" key="12">
    <source>
        <dbReference type="SAM" id="Phobius"/>
    </source>
</evidence>
<evidence type="ECO:0000256" key="9">
    <source>
        <dbReference type="ARBA" id="ARBA00023136"/>
    </source>
</evidence>
<dbReference type="GO" id="GO:0032259">
    <property type="term" value="P:methylation"/>
    <property type="evidence" value="ECO:0007669"/>
    <property type="project" value="UniProtKB-KW"/>
</dbReference>
<evidence type="ECO:0000256" key="6">
    <source>
        <dbReference type="ARBA" id="ARBA00022824"/>
    </source>
</evidence>
<dbReference type="PANTHER" id="PTHR43847:SF1">
    <property type="entry name" value="BLL3993 PROTEIN"/>
    <property type="match status" value="1"/>
</dbReference>
<dbReference type="EMBL" id="LNZH02000212">
    <property type="protein sequence ID" value="OCB84958.1"/>
    <property type="molecule type" value="Genomic_DNA"/>
</dbReference>
<evidence type="ECO:0000256" key="7">
    <source>
        <dbReference type="ARBA" id="ARBA00022989"/>
    </source>
</evidence>
<organism evidence="13 14">
    <name type="scientific">Sanghuangporus baumii</name>
    <name type="common">Phellinus baumii</name>
    <dbReference type="NCBI Taxonomy" id="108892"/>
    <lineage>
        <taxon>Eukaryota</taxon>
        <taxon>Fungi</taxon>
        <taxon>Dikarya</taxon>
        <taxon>Basidiomycota</taxon>
        <taxon>Agaricomycotina</taxon>
        <taxon>Agaricomycetes</taxon>
        <taxon>Hymenochaetales</taxon>
        <taxon>Hymenochaetaceae</taxon>
        <taxon>Sanghuangporus</taxon>
    </lineage>
</organism>
<name>A0A9Q5HS30_SANBA</name>
<dbReference type="GO" id="GO:0012505">
    <property type="term" value="C:endomembrane system"/>
    <property type="evidence" value="ECO:0007669"/>
    <property type="project" value="UniProtKB-SubCell"/>
</dbReference>
<dbReference type="Gene3D" id="1.20.120.1630">
    <property type="match status" value="1"/>
</dbReference>
<evidence type="ECO:0000256" key="10">
    <source>
        <dbReference type="ARBA" id="ARBA00023209"/>
    </source>
</evidence>
<evidence type="ECO:0000256" key="8">
    <source>
        <dbReference type="ARBA" id="ARBA00023098"/>
    </source>
</evidence>
<comment type="caution">
    <text evidence="13">The sequence shown here is derived from an EMBL/GenBank/DDBJ whole genome shotgun (WGS) entry which is preliminary data.</text>
</comment>
<keyword evidence="7 12" id="KW-1133">Transmembrane helix</keyword>
<keyword evidence="10" id="KW-0594">Phospholipid biosynthesis</keyword>
<proteinExistence type="predicted"/>
<keyword evidence="9 12" id="KW-0472">Membrane</keyword>
<keyword evidence="4" id="KW-0949">S-adenosyl-L-methionine</keyword>
<evidence type="ECO:0000313" key="13">
    <source>
        <dbReference type="EMBL" id="OCB84958.1"/>
    </source>
</evidence>
<evidence type="ECO:0008006" key="15">
    <source>
        <dbReference type="Google" id="ProtNLM"/>
    </source>
</evidence>
<evidence type="ECO:0000256" key="1">
    <source>
        <dbReference type="ARBA" id="ARBA00004127"/>
    </source>
</evidence>
<dbReference type="GO" id="GO:0008168">
    <property type="term" value="F:methyltransferase activity"/>
    <property type="evidence" value="ECO:0007669"/>
    <property type="project" value="UniProtKB-KW"/>
</dbReference>
<keyword evidence="3" id="KW-0489">Methyltransferase</keyword>
<keyword evidence="14" id="KW-1185">Reference proteome</keyword>
<dbReference type="Proteomes" id="UP000757232">
    <property type="component" value="Unassembled WGS sequence"/>
</dbReference>
<evidence type="ECO:0000256" key="11">
    <source>
        <dbReference type="ARBA" id="ARBA00023264"/>
    </source>
</evidence>
<feature type="transmembrane region" description="Helical" evidence="12">
    <location>
        <begin position="166"/>
        <end position="190"/>
    </location>
</feature>
<keyword evidence="6" id="KW-0256">Endoplasmic reticulum</keyword>